<feature type="domain" description="Tc1-like transposase DDE" evidence="1">
    <location>
        <begin position="146"/>
        <end position="284"/>
    </location>
</feature>
<reference evidence="2" key="1">
    <citation type="submission" date="2015-04" db="EMBL/GenBank/DDBJ databases">
        <title>The genome sequence of the plant pathogenic Rhizarian Plasmodiophora brassicae reveals insights in its biotrophic life cycle and the origin of chitin synthesis.</title>
        <authorList>
            <person name="Schwelm A."/>
            <person name="Fogelqvist J."/>
            <person name="Knaust A."/>
            <person name="Julke S."/>
            <person name="Lilja T."/>
            <person name="Dhandapani V."/>
            <person name="Bonilla-Rosso G."/>
            <person name="Karlsson M."/>
            <person name="Shevchenko A."/>
            <person name="Choi S.R."/>
            <person name="Kim H.G."/>
            <person name="Park J.Y."/>
            <person name="Lim Y.P."/>
            <person name="Ludwig-Muller J."/>
            <person name="Dixelius C."/>
        </authorList>
    </citation>
    <scope>NUCLEOTIDE SEQUENCE</scope>
    <source>
        <tissue evidence="2">Potato root galls</tissue>
    </source>
</reference>
<dbReference type="InterPro" id="IPR009057">
    <property type="entry name" value="Homeodomain-like_sf"/>
</dbReference>
<dbReference type="AlphaFoldDB" id="A0A0H5QGH9"/>
<feature type="non-terminal residue" evidence="2">
    <location>
        <position position="328"/>
    </location>
</feature>
<sequence length="328" mass="38406">MWSKDMRWRCLVLHYVYATPLANCALILGPSEKSIKRWMRSFETLGDVYSGQPRRRSARWDPEVYSFIQEFINVNPCFYIQELQDELRTQFPELNNISIPTICRALRHDLMITRKVLEKRARESQPEQAKEFYLKLKPIYSYPEQFVFIDESSKDGRDCLRRHGWSRVNTPAIVHQPFQRGARVSILAAFDTTGFFSWETTADTFTRQKFHDAFLRSICPFLQPWPMPRSIVILDNAKIHLYKELEDVIHTIGARIIYLPPYSPQLNPIEKGFGLLKAWLTKNADLVFRECPDKVLQAAMPLCTNFQHSGHNFYASCGYGDRDLIQDK</sequence>
<dbReference type="NCBIfam" id="NF033545">
    <property type="entry name" value="transpos_IS630"/>
    <property type="match status" value="1"/>
</dbReference>
<dbReference type="Gene3D" id="3.30.420.10">
    <property type="entry name" value="Ribonuclease H-like superfamily/Ribonuclease H"/>
    <property type="match status" value="1"/>
</dbReference>
<dbReference type="EMBL" id="HACM01000701">
    <property type="protein sequence ID" value="CRZ01143.1"/>
    <property type="molecule type" value="Transcribed_RNA"/>
</dbReference>
<evidence type="ECO:0000259" key="1">
    <source>
        <dbReference type="Pfam" id="PF13358"/>
    </source>
</evidence>
<dbReference type="InterPro" id="IPR047655">
    <property type="entry name" value="Transpos_IS630-like"/>
</dbReference>
<dbReference type="Pfam" id="PF13358">
    <property type="entry name" value="DDE_3"/>
    <property type="match status" value="1"/>
</dbReference>
<proteinExistence type="predicted"/>
<dbReference type="InterPro" id="IPR038717">
    <property type="entry name" value="Tc1-like_DDE_dom"/>
</dbReference>
<dbReference type="PANTHER" id="PTHR46564:SF1">
    <property type="entry name" value="TRANSPOSASE"/>
    <property type="match status" value="1"/>
</dbReference>
<accession>A0A0H5QGH9</accession>
<organism evidence="2">
    <name type="scientific">Spongospora subterranea</name>
    <dbReference type="NCBI Taxonomy" id="70186"/>
    <lineage>
        <taxon>Eukaryota</taxon>
        <taxon>Sar</taxon>
        <taxon>Rhizaria</taxon>
        <taxon>Endomyxa</taxon>
        <taxon>Phytomyxea</taxon>
        <taxon>Plasmodiophorida</taxon>
        <taxon>Plasmodiophoridae</taxon>
        <taxon>Spongospora</taxon>
    </lineage>
</organism>
<dbReference type="InterPro" id="IPR012337">
    <property type="entry name" value="RNaseH-like_sf"/>
</dbReference>
<dbReference type="SUPFAM" id="SSF46689">
    <property type="entry name" value="Homeodomain-like"/>
    <property type="match status" value="1"/>
</dbReference>
<evidence type="ECO:0000313" key="2">
    <source>
        <dbReference type="EMBL" id="CRZ01143.1"/>
    </source>
</evidence>
<protein>
    <recommendedName>
        <fullName evidence="1">Tc1-like transposase DDE domain-containing protein</fullName>
    </recommendedName>
</protein>
<name>A0A0H5QGH9_9EUKA</name>
<dbReference type="PANTHER" id="PTHR46564">
    <property type="entry name" value="TRANSPOSASE"/>
    <property type="match status" value="1"/>
</dbReference>
<dbReference type="GO" id="GO:0003676">
    <property type="term" value="F:nucleic acid binding"/>
    <property type="evidence" value="ECO:0007669"/>
    <property type="project" value="InterPro"/>
</dbReference>
<dbReference type="InterPro" id="IPR036397">
    <property type="entry name" value="RNaseH_sf"/>
</dbReference>
<dbReference type="SUPFAM" id="SSF53098">
    <property type="entry name" value="Ribonuclease H-like"/>
    <property type="match status" value="1"/>
</dbReference>